<dbReference type="PANTHER" id="PTHR13255:SF0">
    <property type="entry name" value="ATAXIN-10"/>
    <property type="match status" value="1"/>
</dbReference>
<dbReference type="Proteomes" id="UP001187531">
    <property type="component" value="Unassembled WGS sequence"/>
</dbReference>
<accession>A0AA88HWT7</accession>
<evidence type="ECO:0000313" key="7">
    <source>
        <dbReference type="EMBL" id="KAK2713611.1"/>
    </source>
</evidence>
<name>A0AA88HWT7_ARTSF</name>
<reference evidence="7" key="1">
    <citation type="submission" date="2023-07" db="EMBL/GenBank/DDBJ databases">
        <title>Chromosome-level genome assembly of Artemia franciscana.</title>
        <authorList>
            <person name="Jo E."/>
        </authorList>
    </citation>
    <scope>NUCLEOTIDE SEQUENCE</scope>
    <source>
        <tissue evidence="7">Whole body</tissue>
    </source>
</reference>
<dbReference type="GO" id="GO:0005829">
    <property type="term" value="C:cytosol"/>
    <property type="evidence" value="ECO:0007669"/>
    <property type="project" value="TreeGrafter"/>
</dbReference>
<dbReference type="InterPro" id="IPR019156">
    <property type="entry name" value="Ataxin-10_domain"/>
</dbReference>
<dbReference type="AlphaFoldDB" id="A0AA88HWT7"/>
<keyword evidence="4" id="KW-0131">Cell cycle</keyword>
<feature type="domain" description="Ataxin-10" evidence="6">
    <location>
        <begin position="318"/>
        <end position="406"/>
    </location>
</feature>
<protein>
    <recommendedName>
        <fullName evidence="2">Ataxin-10</fullName>
    </recommendedName>
</protein>
<keyword evidence="8" id="KW-1185">Reference proteome</keyword>
<comment type="function">
    <text evidence="5">May play a role in the regulation of cytokinesis. May play a role in signaling by stimulating protein glycosylation. Induces neuritogenesis by activating the Ras-MAP kinase pathway and is necessary for the survival of cerebellar neurons. Does not appear to play a major role in ciliogenesis.</text>
</comment>
<comment type="similarity">
    <text evidence="1">Belongs to the ataxin-10 family.</text>
</comment>
<comment type="caution">
    <text evidence="7">The sequence shown here is derived from an EMBL/GenBank/DDBJ whole genome shotgun (WGS) entry which is preliminary data.</text>
</comment>
<dbReference type="Gene3D" id="1.25.10.10">
    <property type="entry name" value="Leucine-rich Repeat Variant"/>
    <property type="match status" value="1"/>
</dbReference>
<dbReference type="InterPro" id="IPR016024">
    <property type="entry name" value="ARM-type_fold"/>
</dbReference>
<dbReference type="Pfam" id="PF09759">
    <property type="entry name" value="Atx10homo_assoc"/>
    <property type="match status" value="1"/>
</dbReference>
<dbReference type="GO" id="GO:0051301">
    <property type="term" value="P:cell division"/>
    <property type="evidence" value="ECO:0007669"/>
    <property type="project" value="UniProtKB-KW"/>
</dbReference>
<dbReference type="InterPro" id="IPR051374">
    <property type="entry name" value="Ataxin-10/CTR86_families"/>
</dbReference>
<evidence type="ECO:0000256" key="1">
    <source>
        <dbReference type="ARBA" id="ARBA00008384"/>
    </source>
</evidence>
<evidence type="ECO:0000256" key="2">
    <source>
        <dbReference type="ARBA" id="ARBA00018804"/>
    </source>
</evidence>
<dbReference type="PANTHER" id="PTHR13255">
    <property type="entry name" value="ATAXIN-10"/>
    <property type="match status" value="1"/>
</dbReference>
<dbReference type="SUPFAM" id="SSF48371">
    <property type="entry name" value="ARM repeat"/>
    <property type="match status" value="1"/>
</dbReference>
<gene>
    <name evidence="7" type="ORF">QYM36_009472</name>
</gene>
<evidence type="ECO:0000256" key="4">
    <source>
        <dbReference type="ARBA" id="ARBA00023306"/>
    </source>
</evidence>
<sequence>MADLEDVSKTINGIIFHDIQDLESVTDLLRALRSACSRGVNVQKFIGENTRLLEKVETIICDGISLQQQSEKVLLMTAVAIQFLGNLTVNNPSNSLTIWNLVKKKILHLCFTLDATKIWNSFSMLLLNVFLQNEHLLDEILCSEYVTTILEKLTKSAQDDAEFSQHVIEVCILPRKELSVIYPELPHPSRLFLLETIYHALASTPESKATVSAAFIQYAAEVFKLKSDFMLHVLRRNEDVEPLEYTKMLEILASSSGSDKYVLMLQEDKSLLISTVYLLKCFHQLGKEAEEGFTPVEDLAVLAPNNVNRIQEEPTFCFKRDLIRLIANLTWRNLSNQNEIREMNGIEIIMECCCIDARNPFMQQWCILAMRNLLEDNIENQRYVASMTEQGTTRSEVLSEMGFEVVDKRIRRV</sequence>
<keyword evidence="3" id="KW-0132">Cell division</keyword>
<proteinExistence type="inferred from homology"/>
<evidence type="ECO:0000313" key="8">
    <source>
        <dbReference type="Proteomes" id="UP001187531"/>
    </source>
</evidence>
<dbReference type="EMBL" id="JAVRJZ010000014">
    <property type="protein sequence ID" value="KAK2713611.1"/>
    <property type="molecule type" value="Genomic_DNA"/>
</dbReference>
<evidence type="ECO:0000256" key="3">
    <source>
        <dbReference type="ARBA" id="ARBA00022618"/>
    </source>
</evidence>
<evidence type="ECO:0000259" key="6">
    <source>
        <dbReference type="Pfam" id="PF09759"/>
    </source>
</evidence>
<organism evidence="7 8">
    <name type="scientific">Artemia franciscana</name>
    <name type="common">Brine shrimp</name>
    <name type="synonym">Artemia sanfranciscana</name>
    <dbReference type="NCBI Taxonomy" id="6661"/>
    <lineage>
        <taxon>Eukaryota</taxon>
        <taxon>Metazoa</taxon>
        <taxon>Ecdysozoa</taxon>
        <taxon>Arthropoda</taxon>
        <taxon>Crustacea</taxon>
        <taxon>Branchiopoda</taxon>
        <taxon>Anostraca</taxon>
        <taxon>Artemiidae</taxon>
        <taxon>Artemia</taxon>
    </lineage>
</organism>
<dbReference type="GO" id="GO:0031175">
    <property type="term" value="P:neuron projection development"/>
    <property type="evidence" value="ECO:0007669"/>
    <property type="project" value="TreeGrafter"/>
</dbReference>
<evidence type="ECO:0000256" key="5">
    <source>
        <dbReference type="ARBA" id="ARBA00045173"/>
    </source>
</evidence>
<dbReference type="InterPro" id="IPR011989">
    <property type="entry name" value="ARM-like"/>
</dbReference>